<dbReference type="AlphaFoldDB" id="A0AAD5UPA7"/>
<evidence type="ECO:0008006" key="5">
    <source>
        <dbReference type="Google" id="ProtNLM"/>
    </source>
</evidence>
<proteinExistence type="predicted"/>
<accession>A0AAD5UPA7</accession>
<evidence type="ECO:0000313" key="3">
    <source>
        <dbReference type="EMBL" id="KAJ3473877.1"/>
    </source>
</evidence>
<gene>
    <name evidence="3" type="ORF">NLI96_g12777</name>
</gene>
<reference evidence="3" key="1">
    <citation type="submission" date="2022-07" db="EMBL/GenBank/DDBJ databases">
        <title>Genome Sequence of Physisporinus lineatus.</title>
        <authorList>
            <person name="Buettner E."/>
        </authorList>
    </citation>
    <scope>NUCLEOTIDE SEQUENCE</scope>
    <source>
        <strain evidence="3">VT162</strain>
    </source>
</reference>
<organism evidence="3 4">
    <name type="scientific">Meripilus lineatus</name>
    <dbReference type="NCBI Taxonomy" id="2056292"/>
    <lineage>
        <taxon>Eukaryota</taxon>
        <taxon>Fungi</taxon>
        <taxon>Dikarya</taxon>
        <taxon>Basidiomycota</taxon>
        <taxon>Agaricomycotina</taxon>
        <taxon>Agaricomycetes</taxon>
        <taxon>Polyporales</taxon>
        <taxon>Meripilaceae</taxon>
        <taxon>Meripilus</taxon>
    </lineage>
</organism>
<evidence type="ECO:0000256" key="1">
    <source>
        <dbReference type="SAM" id="Coils"/>
    </source>
</evidence>
<evidence type="ECO:0000313" key="4">
    <source>
        <dbReference type="Proteomes" id="UP001212997"/>
    </source>
</evidence>
<dbReference type="PANTHER" id="PTHR33104">
    <property type="entry name" value="SI:DKEY-29D5.2"/>
    <property type="match status" value="1"/>
</dbReference>
<feature type="coiled-coil region" evidence="1">
    <location>
        <begin position="441"/>
        <end position="468"/>
    </location>
</feature>
<sequence length="920" mass="104402">MARLDHSKKPRKTKTKAQDIFRVHGSRNTLNVASNCRITFSADNRRVKTRYVKAVTQVEPSPIQDSDDPLDAPDLPPMLDSIPLVFCEEVAGVQVIAKPKAKHYESSIQNLQGNLTAYDFYRALELQTDGNLRAALPDRLSAFMCMIREWRNCRQLKRGGRGHDPGGVDATQEGELAILCRACPHPGKNLPQGWEKDTENAHLYQEFICGDGNFRVKGRQRETKFTDVTLSPGWSYFVENEAYRKYLQGFTNQEEISTCAGFQAMHLANTKKKKGLHATGVGGVACSRHEMWRPNGLGDLQRGERYCNMDYILMSSLVFSMVLIIVASYDIACQFFKNFFSRITSLPEKIQFQGQVPTIIPKVPKAHIIGHGLKCQTKYSFTWSRGVGRTDGEGIERLWSKLNKAAPSTQEMTPSGRRETLDDFCGFSNWMKTLGLGDLLLRRIIEALKQAKEHIEEFEALNETIASKYPERVAQWEKMAEDFEKDPKKPCPHVVDASEKLSVAEVRKTLLLNELSDDRNEHNTTEDGPTAFISLGMEIEDDQSSLQNEVKAGGRLNVLEEVSLTERRLALRRKIERFRDAQNIHMPLLKGSLPAGSLDPAAQPWNTCENIPLHFPSSLNSNVRSRVCGTNLADIEDQLQHARLAESLEELRQHLRTRMFANQYKVKNVTGQKANTRARQWQKTIDRKVLSSKRKYQRSWIAVKALRGPGEWEKTYRLLEDGDVRGFNERALSLEEQRERESARRAAGIFEEEIAAEPLDAGLSLGEGRRTLSWIWLTGGGSIKESIDSEALHSALRAEWARSRSRALGWWDEVDLLTAEIRHSLEFCRWMSSWWSSKCTARTGRDVDAELLEGIVAYAQEQSTSERLREKEWLSKWGAIHERAMAFLAETTDSEATAQTQDDGEQTVVEFEIDDISDSE</sequence>
<name>A0AAD5UPA7_9APHY</name>
<evidence type="ECO:0000256" key="2">
    <source>
        <dbReference type="SAM" id="Phobius"/>
    </source>
</evidence>
<keyword evidence="4" id="KW-1185">Reference proteome</keyword>
<dbReference type="Proteomes" id="UP001212997">
    <property type="component" value="Unassembled WGS sequence"/>
</dbReference>
<comment type="caution">
    <text evidence="3">The sequence shown here is derived from an EMBL/GenBank/DDBJ whole genome shotgun (WGS) entry which is preliminary data.</text>
</comment>
<keyword evidence="2" id="KW-1133">Transmembrane helix</keyword>
<protein>
    <recommendedName>
        <fullName evidence="5">CxC2-like cysteine cluster KDZ transposase-associated domain-containing protein</fullName>
    </recommendedName>
</protein>
<keyword evidence="1" id="KW-0175">Coiled coil</keyword>
<keyword evidence="2" id="KW-0472">Membrane</keyword>
<dbReference type="PANTHER" id="PTHR33104:SF2">
    <property type="entry name" value="CXC3 LIKE CYSTEINE CLUSTER DOMAIN-CONTAINING PROTEIN"/>
    <property type="match status" value="1"/>
</dbReference>
<keyword evidence="2" id="KW-0812">Transmembrane</keyword>
<feature type="transmembrane region" description="Helical" evidence="2">
    <location>
        <begin position="311"/>
        <end position="332"/>
    </location>
</feature>
<dbReference type="Pfam" id="PF18758">
    <property type="entry name" value="KDZ"/>
    <property type="match status" value="1"/>
</dbReference>
<dbReference type="InterPro" id="IPR040521">
    <property type="entry name" value="KDZ"/>
</dbReference>
<dbReference type="EMBL" id="JANAWD010001223">
    <property type="protein sequence ID" value="KAJ3473877.1"/>
    <property type="molecule type" value="Genomic_DNA"/>
</dbReference>